<accession>A0ABR4H987</accession>
<comment type="caution">
    <text evidence="1">The sequence shown here is derived from an EMBL/GenBank/DDBJ whole genome shotgun (WGS) entry which is preliminary data.</text>
</comment>
<protein>
    <submittedName>
        <fullName evidence="1">Uncharacterized protein</fullName>
    </submittedName>
</protein>
<dbReference type="Gene3D" id="3.40.50.720">
    <property type="entry name" value="NAD(P)-binding Rossmann-like Domain"/>
    <property type="match status" value="1"/>
</dbReference>
<dbReference type="EMBL" id="JBFXLS010000203">
    <property type="protein sequence ID" value="KAL2812018.1"/>
    <property type="molecule type" value="Genomic_DNA"/>
</dbReference>
<reference evidence="1 2" key="1">
    <citation type="submission" date="2024-07" db="EMBL/GenBank/DDBJ databases">
        <title>Section-level genome sequencing and comparative genomics of Aspergillus sections Usti and Cavernicolus.</title>
        <authorList>
            <consortium name="Lawrence Berkeley National Laboratory"/>
            <person name="Nybo J.L."/>
            <person name="Vesth T.C."/>
            <person name="Theobald S."/>
            <person name="Frisvad J.C."/>
            <person name="Larsen T.O."/>
            <person name="Kjaerboelling I."/>
            <person name="Rothschild-Mancinelli K."/>
            <person name="Lyhne E.K."/>
            <person name="Kogle M.E."/>
            <person name="Barry K."/>
            <person name="Clum A."/>
            <person name="Na H."/>
            <person name="Ledsgaard L."/>
            <person name="Lin J."/>
            <person name="Lipzen A."/>
            <person name="Kuo A."/>
            <person name="Riley R."/>
            <person name="Mondo S."/>
            <person name="LaButti K."/>
            <person name="Haridas S."/>
            <person name="Pangalinan J."/>
            <person name="Salamov A.A."/>
            <person name="Simmons B.A."/>
            <person name="Magnuson J.K."/>
            <person name="Chen J."/>
            <person name="Drula E."/>
            <person name="Henrissat B."/>
            <person name="Wiebenga A."/>
            <person name="Lubbers R.J."/>
            <person name="Gomes A.C."/>
            <person name="Makela M.R."/>
            <person name="Stajich J."/>
            <person name="Grigoriev I.V."/>
            <person name="Mortensen U.H."/>
            <person name="De vries R.P."/>
            <person name="Baker S.E."/>
            <person name="Andersen M.R."/>
        </authorList>
    </citation>
    <scope>NUCLEOTIDE SEQUENCE [LARGE SCALE GENOMIC DNA]</scope>
    <source>
        <strain evidence="1 2">CBS 600.67</strain>
    </source>
</reference>
<organism evidence="1 2">
    <name type="scientific">Aspergillus cavernicola</name>
    <dbReference type="NCBI Taxonomy" id="176166"/>
    <lineage>
        <taxon>Eukaryota</taxon>
        <taxon>Fungi</taxon>
        <taxon>Dikarya</taxon>
        <taxon>Ascomycota</taxon>
        <taxon>Pezizomycotina</taxon>
        <taxon>Eurotiomycetes</taxon>
        <taxon>Eurotiomycetidae</taxon>
        <taxon>Eurotiales</taxon>
        <taxon>Aspergillaceae</taxon>
        <taxon>Aspergillus</taxon>
        <taxon>Aspergillus subgen. Nidulantes</taxon>
    </lineage>
</organism>
<name>A0ABR4H987_9EURO</name>
<dbReference type="InterPro" id="IPR036291">
    <property type="entry name" value="NAD(P)-bd_dom_sf"/>
</dbReference>
<evidence type="ECO:0000313" key="2">
    <source>
        <dbReference type="Proteomes" id="UP001610335"/>
    </source>
</evidence>
<keyword evidence="2" id="KW-1185">Reference proteome</keyword>
<dbReference type="SUPFAM" id="SSF51735">
    <property type="entry name" value="NAD(P)-binding Rossmann-fold domains"/>
    <property type="match status" value="1"/>
</dbReference>
<proteinExistence type="predicted"/>
<gene>
    <name evidence="1" type="ORF">BDW59DRAFT_167908</name>
</gene>
<evidence type="ECO:0000313" key="1">
    <source>
        <dbReference type="EMBL" id="KAL2812018.1"/>
    </source>
</evidence>
<sequence>MNALTVQSALDYEEEGFTFMALSPGWLKTELGSDDMADLTADEGAALSVDIILGPARGFIANCPLNPNLALGSRPQHTCRNSTTMW</sequence>
<dbReference type="Proteomes" id="UP001610335">
    <property type="component" value="Unassembled WGS sequence"/>
</dbReference>